<name>A0A7D9KYC8_PARCT</name>
<organism evidence="1 2">
    <name type="scientific">Paramuricea clavata</name>
    <name type="common">Red gorgonian</name>
    <name type="synonym">Violescent sea-whip</name>
    <dbReference type="NCBI Taxonomy" id="317549"/>
    <lineage>
        <taxon>Eukaryota</taxon>
        <taxon>Metazoa</taxon>
        <taxon>Cnidaria</taxon>
        <taxon>Anthozoa</taxon>
        <taxon>Octocorallia</taxon>
        <taxon>Malacalcyonacea</taxon>
        <taxon>Plexauridae</taxon>
        <taxon>Paramuricea</taxon>
    </lineage>
</organism>
<feature type="non-terminal residue" evidence="1">
    <location>
        <position position="1"/>
    </location>
</feature>
<keyword evidence="2" id="KW-1185">Reference proteome</keyword>
<dbReference type="PANTHER" id="PTHR21615:SF2">
    <property type="entry name" value="CYCLIN N-TERMINAL DOMAIN-CONTAINING PROTEIN 1"/>
    <property type="match status" value="1"/>
</dbReference>
<dbReference type="GO" id="GO:0035861">
    <property type="term" value="C:site of double-strand break"/>
    <property type="evidence" value="ECO:0007669"/>
    <property type="project" value="TreeGrafter"/>
</dbReference>
<evidence type="ECO:0000313" key="1">
    <source>
        <dbReference type="EMBL" id="CAB4022826.1"/>
    </source>
</evidence>
<dbReference type="GO" id="GO:0007131">
    <property type="term" value="P:reciprocal meiotic recombination"/>
    <property type="evidence" value="ECO:0007669"/>
    <property type="project" value="TreeGrafter"/>
</dbReference>
<dbReference type="Proteomes" id="UP001152795">
    <property type="component" value="Unassembled WGS sequence"/>
</dbReference>
<dbReference type="EMBL" id="CACRXK020012179">
    <property type="protein sequence ID" value="CAB4022826.1"/>
    <property type="molecule type" value="Genomic_DNA"/>
</dbReference>
<protein>
    <submittedName>
        <fullName evidence="1">Uncharacterized protein</fullName>
    </submittedName>
</protein>
<sequence length="163" mass="18115">ALTGSKVRRYLSSLNHHFSNNSILKSELRILKTLDHCLPVYSPLTYVETVLEILGFNAGTQVKFLHEISIKLLDLVYILHEEIYTKLLLVATGETYRSVNHRHKLAVLASDFMLLASAVIAAAAFVLDEQSSDGIVSHLSNITQIPEADILDFATIVVEKAIQ</sequence>
<gene>
    <name evidence="1" type="ORF">PACLA_8A016225</name>
</gene>
<proteinExistence type="predicted"/>
<evidence type="ECO:0000313" key="2">
    <source>
        <dbReference type="Proteomes" id="UP001152795"/>
    </source>
</evidence>
<dbReference type="AlphaFoldDB" id="A0A7D9KYC8"/>
<dbReference type="PANTHER" id="PTHR21615">
    <property type="entry name" value="CYCLIN N-TERMINAL DOMAIN-CONTAINING PROTEIN 1"/>
    <property type="match status" value="1"/>
</dbReference>
<accession>A0A7D9KYC8</accession>
<dbReference type="OrthoDB" id="9983043at2759"/>
<comment type="caution">
    <text evidence="1">The sequence shown here is derived from an EMBL/GenBank/DDBJ whole genome shotgun (WGS) entry which is preliminary data.</text>
</comment>
<reference evidence="1" key="1">
    <citation type="submission" date="2020-04" db="EMBL/GenBank/DDBJ databases">
        <authorList>
            <person name="Alioto T."/>
            <person name="Alioto T."/>
            <person name="Gomez Garrido J."/>
        </authorList>
    </citation>
    <scope>NUCLEOTIDE SEQUENCE</scope>
    <source>
        <strain evidence="1">A484AB</strain>
    </source>
</reference>